<keyword evidence="6 12" id="KW-0479">Metal-binding</keyword>
<evidence type="ECO:0000256" key="15">
    <source>
        <dbReference type="SAM" id="MobiDB-lite"/>
    </source>
</evidence>
<keyword evidence="4 12" id="KW-0548">Nucleotidyltransferase</keyword>
<dbReference type="GO" id="GO:0003899">
    <property type="term" value="F:DNA-directed RNA polymerase activity"/>
    <property type="evidence" value="ECO:0007669"/>
    <property type="project" value="UniProtKB-UniRule"/>
</dbReference>
<comment type="cofactor">
    <cofactor evidence="12 13 14">
        <name>Zn(2+)</name>
        <dbReference type="ChEBI" id="CHEBI:29105"/>
    </cofactor>
    <text evidence="12 13 14">Binds 1 zinc ion per monomer.</text>
</comment>
<dbReference type="InterPro" id="IPR002694">
    <property type="entry name" value="Znf_CHC2"/>
</dbReference>
<dbReference type="GO" id="GO:0003677">
    <property type="term" value="F:DNA binding"/>
    <property type="evidence" value="ECO:0007669"/>
    <property type="project" value="UniProtKB-KW"/>
</dbReference>
<comment type="function">
    <text evidence="12 13">RNA polymerase that catalyzes the synthesis of short RNA molecules used as primers for DNA polymerase during DNA replication.</text>
</comment>
<dbReference type="CDD" id="cd03364">
    <property type="entry name" value="TOPRIM_DnaG_primases"/>
    <property type="match status" value="1"/>
</dbReference>
<dbReference type="GO" id="GO:0005737">
    <property type="term" value="C:cytoplasm"/>
    <property type="evidence" value="ECO:0007669"/>
    <property type="project" value="TreeGrafter"/>
</dbReference>
<evidence type="ECO:0000259" key="16">
    <source>
        <dbReference type="PROSITE" id="PS50880"/>
    </source>
</evidence>
<dbReference type="GO" id="GO:0000428">
    <property type="term" value="C:DNA-directed RNA polymerase complex"/>
    <property type="evidence" value="ECO:0007669"/>
    <property type="project" value="UniProtKB-KW"/>
</dbReference>
<dbReference type="PIRSF" id="PIRSF002811">
    <property type="entry name" value="DnaG"/>
    <property type="match status" value="1"/>
</dbReference>
<dbReference type="AlphaFoldDB" id="A0A5A7MQR4"/>
<evidence type="ECO:0000256" key="2">
    <source>
        <dbReference type="ARBA" id="ARBA00022515"/>
    </source>
</evidence>
<sequence>MRFQPRFMDELRDRVPIGDLVGRKVKLTRAGRDLKGLCPFHNEKTPSFHVVEDKNFYHCFGCGAHGDAIGWLMETEGLSFPEAVEHLADLAGVPMPRPDLEERKRAAVAANLHDVMETATTWFQQQLGGSAGRAARAYLADRGLDPRTMMAFRLGFAPDSYDAVHDALTARGIKLDQLIDVGLLKRSDKGGKPYSYFRNRIIFPITDRQGRVVAFGGRSMEKDNPAKYLNSPETTLFHKGRTLYNLAGARKAAHESGTVVAVEGYMDVIALAQAGLANAVAPLGTALTPEQIKALWKLSAEPVLCFDGDTAGVRAASRAAERALPLLKPGHSLRFALLPKGLDPDDLVRREGKEAMEAVLKAAEPLSDLLWRSLTEGVDASTPERRAGLEKNVFSRLADISDEKIRGFYMRDFRDRFFQTFRTKGRSFSKGQANRNQQGGNKKSPWGRSQAMSGPASPQLKASRLARSGLREDLHLFEQLICLYAINHPALAQSHAEELAGLDFTDSVLDKLRLELLVTLSSDQGLDPDTLKDHLAKNGFGETVAHLMRAPLLRPAWSAWPDATVREAEIGWCHVMARLRRLALKREIAAIEAAYRKNGSDDTLRHLIQLKREFDKAEGTEAELEGYVFRPI</sequence>
<dbReference type="InterPro" id="IPR013264">
    <property type="entry name" value="DNAG_N"/>
</dbReference>
<dbReference type="SUPFAM" id="SSF57783">
    <property type="entry name" value="Zinc beta-ribbon"/>
    <property type="match status" value="1"/>
</dbReference>
<evidence type="ECO:0000256" key="7">
    <source>
        <dbReference type="ARBA" id="ARBA00022771"/>
    </source>
</evidence>
<name>A0A5A7MQR4_9PROT</name>
<dbReference type="SMART" id="SM00493">
    <property type="entry name" value="TOPRIM"/>
    <property type="match status" value="1"/>
</dbReference>
<dbReference type="NCBIfam" id="TIGR01391">
    <property type="entry name" value="dnaG"/>
    <property type="match status" value="1"/>
</dbReference>
<dbReference type="GO" id="GO:0008270">
    <property type="term" value="F:zinc ion binding"/>
    <property type="evidence" value="ECO:0007669"/>
    <property type="project" value="UniProtKB-UniRule"/>
</dbReference>
<keyword evidence="9" id="KW-0460">Magnesium</keyword>
<evidence type="ECO:0000256" key="12">
    <source>
        <dbReference type="HAMAP-Rule" id="MF_00974"/>
    </source>
</evidence>
<comment type="caution">
    <text evidence="17">The sequence shown here is derived from an EMBL/GenBank/DDBJ whole genome shotgun (WGS) entry which is preliminary data.</text>
</comment>
<dbReference type="InterPro" id="IPR030846">
    <property type="entry name" value="DnaG_bac"/>
</dbReference>
<evidence type="ECO:0000256" key="14">
    <source>
        <dbReference type="PIRSR" id="PIRSR002811-1"/>
    </source>
</evidence>
<dbReference type="Gene3D" id="3.90.980.10">
    <property type="entry name" value="DNA primase, catalytic core, N-terminal domain"/>
    <property type="match status" value="1"/>
</dbReference>
<feature type="compositionally biased region" description="Polar residues" evidence="15">
    <location>
        <begin position="429"/>
        <end position="441"/>
    </location>
</feature>
<dbReference type="GO" id="GO:0006269">
    <property type="term" value="P:DNA replication, synthesis of primer"/>
    <property type="evidence" value="ECO:0007669"/>
    <property type="project" value="UniProtKB-UniRule"/>
</dbReference>
<dbReference type="FunFam" id="3.40.1360.10:FF:000002">
    <property type="entry name" value="DNA primase"/>
    <property type="match status" value="1"/>
</dbReference>
<feature type="region of interest" description="Disordered" evidence="15">
    <location>
        <begin position="426"/>
        <end position="463"/>
    </location>
</feature>
<keyword evidence="2 12" id="KW-0639">Primosome</keyword>
<dbReference type="Gene3D" id="3.40.1360.10">
    <property type="match status" value="1"/>
</dbReference>
<keyword evidence="5 12" id="KW-0235">DNA replication</keyword>
<evidence type="ECO:0000313" key="17">
    <source>
        <dbReference type="EMBL" id="GEQ97189.1"/>
    </source>
</evidence>
<evidence type="ECO:0000256" key="8">
    <source>
        <dbReference type="ARBA" id="ARBA00022833"/>
    </source>
</evidence>
<evidence type="ECO:0000313" key="18">
    <source>
        <dbReference type="Proteomes" id="UP000322084"/>
    </source>
</evidence>
<dbReference type="PANTHER" id="PTHR30313:SF2">
    <property type="entry name" value="DNA PRIMASE"/>
    <property type="match status" value="1"/>
</dbReference>
<dbReference type="EC" id="2.7.7.101" evidence="12"/>
<evidence type="ECO:0000256" key="13">
    <source>
        <dbReference type="PIRNR" id="PIRNR002811"/>
    </source>
</evidence>
<evidence type="ECO:0000256" key="9">
    <source>
        <dbReference type="ARBA" id="ARBA00022842"/>
    </source>
</evidence>
<feature type="domain" description="Toprim" evidence="16">
    <location>
        <begin position="257"/>
        <end position="339"/>
    </location>
</feature>
<keyword evidence="8 12" id="KW-0862">Zinc</keyword>
<evidence type="ECO:0000256" key="11">
    <source>
        <dbReference type="ARBA" id="ARBA00023163"/>
    </source>
</evidence>
<protein>
    <recommendedName>
        <fullName evidence="12 13">DNA primase</fullName>
        <ecNumber evidence="12">2.7.7.101</ecNumber>
    </recommendedName>
</protein>
<dbReference type="InterPro" id="IPR006171">
    <property type="entry name" value="TOPRIM_dom"/>
</dbReference>
<evidence type="ECO:0000256" key="5">
    <source>
        <dbReference type="ARBA" id="ARBA00022705"/>
    </source>
</evidence>
<dbReference type="Proteomes" id="UP000322084">
    <property type="component" value="Unassembled WGS sequence"/>
</dbReference>
<dbReference type="GO" id="GO:1990077">
    <property type="term" value="C:primosome complex"/>
    <property type="evidence" value="ECO:0007669"/>
    <property type="project" value="UniProtKB-KW"/>
</dbReference>
<dbReference type="EMBL" id="BKCL01000002">
    <property type="protein sequence ID" value="GEQ97189.1"/>
    <property type="molecule type" value="Genomic_DNA"/>
</dbReference>
<accession>A0A5A7MQR4</accession>
<comment type="catalytic activity">
    <reaction evidence="12">
        <text>ssDNA + n NTP = ssDNA/pppN(pN)n-1 hybrid + (n-1) diphosphate.</text>
        <dbReference type="EC" id="2.7.7.101"/>
    </reaction>
</comment>
<comment type="subunit">
    <text evidence="12">Monomer. Interacts with DnaB.</text>
</comment>
<dbReference type="InterPro" id="IPR006295">
    <property type="entry name" value="DNA_primase_DnaG"/>
</dbReference>
<keyword evidence="7 12" id="KW-0863">Zinc-finger</keyword>
<proteinExistence type="inferred from homology"/>
<keyword evidence="11 12" id="KW-0804">Transcription</keyword>
<reference evidence="17 18" key="1">
    <citation type="submission" date="2019-09" db="EMBL/GenBank/DDBJ databases">
        <title>NBRP : Genome information of microbial organism related human and environment.</title>
        <authorList>
            <person name="Hattori M."/>
            <person name="Oshima K."/>
            <person name="Inaba H."/>
            <person name="Suda W."/>
            <person name="Sakamoto M."/>
            <person name="Iino T."/>
            <person name="Kitahara M."/>
            <person name="Oshida Y."/>
            <person name="Iida T."/>
            <person name="Kudo T."/>
            <person name="Itoh T."/>
            <person name="Ohkuma M."/>
        </authorList>
    </citation>
    <scope>NUCLEOTIDE SEQUENCE [LARGE SCALE GENOMIC DNA]</scope>
    <source>
        <strain evidence="17 18">Hi-2</strain>
    </source>
</reference>
<dbReference type="SUPFAM" id="SSF56731">
    <property type="entry name" value="DNA primase core"/>
    <property type="match status" value="1"/>
</dbReference>
<keyword evidence="3 12" id="KW-0808">Transferase</keyword>
<comment type="domain">
    <text evidence="12">Contains an N-terminal zinc-binding domain, a central core domain that contains the primase activity, and a C-terminal DnaB-binding domain.</text>
</comment>
<evidence type="ECO:0000256" key="10">
    <source>
        <dbReference type="ARBA" id="ARBA00023125"/>
    </source>
</evidence>
<feature type="zinc finger region" description="CHC2-type" evidence="12 14">
    <location>
        <begin position="38"/>
        <end position="62"/>
    </location>
</feature>
<dbReference type="SMART" id="SM00400">
    <property type="entry name" value="ZnF_CHCC"/>
    <property type="match status" value="1"/>
</dbReference>
<dbReference type="InterPro" id="IPR037068">
    <property type="entry name" value="DNA_primase_core_N_sf"/>
</dbReference>
<dbReference type="Pfam" id="PF13662">
    <property type="entry name" value="Toprim_4"/>
    <property type="match status" value="1"/>
</dbReference>
<gene>
    <name evidence="12 17" type="primary">dnaG</name>
    <name evidence="17" type="ORF">JCM17844_08260</name>
</gene>
<dbReference type="InterPro" id="IPR036977">
    <property type="entry name" value="DNA_primase_Znf_CHC2"/>
</dbReference>
<keyword evidence="10 12" id="KW-0238">DNA-binding</keyword>
<dbReference type="Gene3D" id="3.90.580.10">
    <property type="entry name" value="Zinc finger, CHC2-type domain"/>
    <property type="match status" value="1"/>
</dbReference>
<dbReference type="Pfam" id="PF01807">
    <property type="entry name" value="Zn_ribbon_DnaG"/>
    <property type="match status" value="1"/>
</dbReference>
<evidence type="ECO:0000256" key="4">
    <source>
        <dbReference type="ARBA" id="ARBA00022695"/>
    </source>
</evidence>
<evidence type="ECO:0000256" key="3">
    <source>
        <dbReference type="ARBA" id="ARBA00022679"/>
    </source>
</evidence>
<dbReference type="HAMAP" id="MF_00974">
    <property type="entry name" value="DNA_primase_DnaG"/>
    <property type="match status" value="1"/>
</dbReference>
<dbReference type="PANTHER" id="PTHR30313">
    <property type="entry name" value="DNA PRIMASE"/>
    <property type="match status" value="1"/>
</dbReference>
<evidence type="ECO:0000256" key="1">
    <source>
        <dbReference type="ARBA" id="ARBA00022478"/>
    </source>
</evidence>
<dbReference type="FunFam" id="3.90.980.10:FF:000001">
    <property type="entry name" value="DNA primase"/>
    <property type="match status" value="1"/>
</dbReference>
<organism evidence="17 18">
    <name type="scientific">Iodidimonas gelatinilytica</name>
    <dbReference type="NCBI Taxonomy" id="1236966"/>
    <lineage>
        <taxon>Bacteria</taxon>
        <taxon>Pseudomonadati</taxon>
        <taxon>Pseudomonadota</taxon>
        <taxon>Alphaproteobacteria</taxon>
        <taxon>Iodidimonadales</taxon>
        <taxon>Iodidimonadaceae</taxon>
        <taxon>Iodidimonas</taxon>
    </lineage>
</organism>
<dbReference type="FunFam" id="3.90.580.10:FF:000001">
    <property type="entry name" value="DNA primase"/>
    <property type="match status" value="1"/>
</dbReference>
<comment type="similarity">
    <text evidence="12 13">Belongs to the DnaG primase family.</text>
</comment>
<evidence type="ECO:0000256" key="6">
    <source>
        <dbReference type="ARBA" id="ARBA00022723"/>
    </source>
</evidence>
<dbReference type="InterPro" id="IPR034151">
    <property type="entry name" value="TOPRIM_DnaG_bac"/>
</dbReference>
<dbReference type="InterPro" id="IPR050219">
    <property type="entry name" value="DnaG_primase"/>
</dbReference>
<dbReference type="PROSITE" id="PS50880">
    <property type="entry name" value="TOPRIM"/>
    <property type="match status" value="1"/>
</dbReference>
<dbReference type="Pfam" id="PF08275">
    <property type="entry name" value="DNAG_N"/>
    <property type="match status" value="1"/>
</dbReference>
<keyword evidence="1 12" id="KW-0240">DNA-directed RNA polymerase</keyword>